<dbReference type="InterPro" id="IPR011922">
    <property type="entry name" value="Cell_div_FtsL"/>
</dbReference>
<evidence type="ECO:0000256" key="5">
    <source>
        <dbReference type="ARBA" id="ARBA00023136"/>
    </source>
</evidence>
<comment type="function">
    <text evidence="7">Essential cell division protein.</text>
</comment>
<evidence type="ECO:0000313" key="12">
    <source>
        <dbReference type="Proteomes" id="UP000245080"/>
    </source>
</evidence>
<name>A0A2V1N0U2_9LACO</name>
<dbReference type="GO" id="GO:0043093">
    <property type="term" value="P:FtsZ-dependent cytokinesis"/>
    <property type="evidence" value="ECO:0007669"/>
    <property type="project" value="UniProtKB-UniRule"/>
</dbReference>
<dbReference type="NCBIfam" id="TIGR02209">
    <property type="entry name" value="ftsL_broad"/>
    <property type="match status" value="1"/>
</dbReference>
<evidence type="ECO:0000256" key="4">
    <source>
        <dbReference type="ARBA" id="ARBA00022989"/>
    </source>
</evidence>
<comment type="similarity">
    <text evidence="7">Belongs to the FtsL family.</text>
</comment>
<evidence type="ECO:0000256" key="2">
    <source>
        <dbReference type="ARBA" id="ARBA00022618"/>
    </source>
</evidence>
<evidence type="ECO:0000256" key="6">
    <source>
        <dbReference type="ARBA" id="ARBA00023306"/>
    </source>
</evidence>
<dbReference type="GO" id="GO:0032153">
    <property type="term" value="C:cell division site"/>
    <property type="evidence" value="ECO:0007669"/>
    <property type="project" value="UniProtKB-UniRule"/>
</dbReference>
<reference evidence="11 12" key="1">
    <citation type="journal article" date="2018" name="Int. J. Syst. Evol. Microbiol.">
        <title>Lactobacillus bambusae sp. nov., isolated from a traditional fermented Ma-bamboo shoots of Taiwan.</title>
        <authorList>
            <person name="Wang L.-T."/>
        </authorList>
    </citation>
    <scope>NUCLEOTIDE SEQUENCE [LARGE SCALE GENOMIC DNA]</scope>
    <source>
        <strain evidence="11 12">BS-W1</strain>
    </source>
</reference>
<evidence type="ECO:0000256" key="9">
    <source>
        <dbReference type="SAM" id="Coils"/>
    </source>
</evidence>
<feature type="transmembrane region" description="Helical" evidence="7">
    <location>
        <begin position="47"/>
        <end position="69"/>
    </location>
</feature>
<keyword evidence="3 7" id="KW-0812">Transmembrane</keyword>
<keyword evidence="1 7" id="KW-1003">Cell membrane</keyword>
<sequence>MAQNNLAQQIPDFQPEPKSRSVVAPLHKNQSLTKPEKLPVSKFEKCLMVVCGLVLTVLMISIVSAKIAMSGAQRNLQGMAQEVTTLQGKNSNARQQISELQSKSRLDTVAKQEGLSLSNEKIRNVNK</sequence>
<feature type="coiled-coil region" evidence="9">
    <location>
        <begin position="76"/>
        <end position="103"/>
    </location>
</feature>
<keyword evidence="5 7" id="KW-0472">Membrane</keyword>
<dbReference type="EMBL" id="QCXQ01000001">
    <property type="protein sequence ID" value="PWG00633.1"/>
    <property type="molecule type" value="Genomic_DNA"/>
</dbReference>
<protein>
    <recommendedName>
        <fullName evidence="7 8">Cell division protein FtsL</fullName>
    </recommendedName>
</protein>
<feature type="region of interest" description="Disordered" evidence="10">
    <location>
        <begin position="1"/>
        <end position="24"/>
    </location>
</feature>
<gene>
    <name evidence="7 11" type="primary">ftsL</name>
    <name evidence="11" type="ORF">DCM90_00200</name>
</gene>
<keyword evidence="4 7" id="KW-1133">Transmembrane helix</keyword>
<dbReference type="OrthoDB" id="2325224at2"/>
<keyword evidence="12" id="KW-1185">Reference proteome</keyword>
<evidence type="ECO:0000256" key="8">
    <source>
        <dbReference type="NCBIfam" id="TIGR02209"/>
    </source>
</evidence>
<dbReference type="GO" id="GO:0005886">
    <property type="term" value="C:plasma membrane"/>
    <property type="evidence" value="ECO:0007669"/>
    <property type="project" value="UniProtKB-SubCell"/>
</dbReference>
<evidence type="ECO:0000256" key="1">
    <source>
        <dbReference type="ARBA" id="ARBA00022475"/>
    </source>
</evidence>
<keyword evidence="9" id="KW-0175">Coiled coil</keyword>
<keyword evidence="2 7" id="KW-0132">Cell division</keyword>
<dbReference type="RefSeq" id="WP_109249346.1">
    <property type="nucleotide sequence ID" value="NZ_QCXQ01000001.1"/>
</dbReference>
<evidence type="ECO:0000256" key="10">
    <source>
        <dbReference type="SAM" id="MobiDB-lite"/>
    </source>
</evidence>
<keyword evidence="6 7" id="KW-0131">Cell cycle</keyword>
<proteinExistence type="inferred from homology"/>
<dbReference type="HAMAP" id="MF_00910">
    <property type="entry name" value="FtsL"/>
    <property type="match status" value="1"/>
</dbReference>
<dbReference type="AlphaFoldDB" id="A0A2V1N0U2"/>
<comment type="subcellular location">
    <subcellularLocation>
        <location evidence="7">Cell membrane</location>
        <topology evidence="7">Single-pass type II membrane protein</topology>
    </subcellularLocation>
    <text evidence="7">Localizes to the division septum where it forms a ring structure.</text>
</comment>
<evidence type="ECO:0000256" key="7">
    <source>
        <dbReference type="HAMAP-Rule" id="MF_00910"/>
    </source>
</evidence>
<dbReference type="Proteomes" id="UP000245080">
    <property type="component" value="Unassembled WGS sequence"/>
</dbReference>
<organism evidence="11 12">
    <name type="scientific">Levilactobacillus bambusae</name>
    <dbReference type="NCBI Taxonomy" id="2024736"/>
    <lineage>
        <taxon>Bacteria</taxon>
        <taxon>Bacillati</taxon>
        <taxon>Bacillota</taxon>
        <taxon>Bacilli</taxon>
        <taxon>Lactobacillales</taxon>
        <taxon>Lactobacillaceae</taxon>
        <taxon>Levilactobacillus</taxon>
    </lineage>
</organism>
<evidence type="ECO:0000313" key="11">
    <source>
        <dbReference type="EMBL" id="PWG00633.1"/>
    </source>
</evidence>
<evidence type="ECO:0000256" key="3">
    <source>
        <dbReference type="ARBA" id="ARBA00022692"/>
    </source>
</evidence>
<comment type="caution">
    <text evidence="11">The sequence shown here is derived from an EMBL/GenBank/DDBJ whole genome shotgun (WGS) entry which is preliminary data.</text>
</comment>
<accession>A0A2V1N0U2</accession>